<comment type="caution">
    <text evidence="2">The sequence shown here is derived from an EMBL/GenBank/DDBJ whole genome shotgun (WGS) entry which is preliminary data.</text>
</comment>
<accession>A0ABX1G9E4</accession>
<evidence type="ECO:0000313" key="3">
    <source>
        <dbReference type="Proteomes" id="UP000746595"/>
    </source>
</evidence>
<feature type="transmembrane region" description="Helical" evidence="1">
    <location>
        <begin position="6"/>
        <end position="23"/>
    </location>
</feature>
<dbReference type="Pfam" id="PF13630">
    <property type="entry name" value="SdpI"/>
    <property type="match status" value="1"/>
</dbReference>
<reference evidence="2 3" key="1">
    <citation type="submission" date="2020-04" db="EMBL/GenBank/DDBJ databases">
        <title>Paeniglutamicibacter sp. ANT13_2, a novel actinomycete isolated from sediment in Antarctica.</title>
        <authorList>
            <person name="Sakdapetsiri C."/>
            <person name="Pinyakong O."/>
        </authorList>
    </citation>
    <scope>NUCLEOTIDE SEQUENCE [LARGE SCALE GENOMIC DNA]</scope>
    <source>
        <strain evidence="2 3">ANT13_2</strain>
    </source>
</reference>
<name>A0ABX1G9E4_9MICC</name>
<feature type="transmembrane region" description="Helical" evidence="1">
    <location>
        <begin position="58"/>
        <end position="76"/>
    </location>
</feature>
<dbReference type="RefSeq" id="WP_168153612.1">
    <property type="nucleotide sequence ID" value="NZ_JAAWVT010000018.1"/>
</dbReference>
<protein>
    <submittedName>
        <fullName evidence="2">SdpI family protein</fullName>
    </submittedName>
</protein>
<gene>
    <name evidence="2" type="ORF">HED64_19525</name>
</gene>
<organism evidence="2 3">
    <name type="scientific">Paeniglutamicibacter terrestris</name>
    <dbReference type="NCBI Taxonomy" id="2723403"/>
    <lineage>
        <taxon>Bacteria</taxon>
        <taxon>Bacillati</taxon>
        <taxon>Actinomycetota</taxon>
        <taxon>Actinomycetes</taxon>
        <taxon>Micrococcales</taxon>
        <taxon>Micrococcaceae</taxon>
        <taxon>Paeniglutamicibacter</taxon>
    </lineage>
</organism>
<keyword evidence="1" id="KW-1133">Transmembrane helix</keyword>
<proteinExistence type="predicted"/>
<keyword evidence="3" id="KW-1185">Reference proteome</keyword>
<dbReference type="Proteomes" id="UP000746595">
    <property type="component" value="Unassembled WGS sequence"/>
</dbReference>
<evidence type="ECO:0000313" key="2">
    <source>
        <dbReference type="EMBL" id="NKG22882.1"/>
    </source>
</evidence>
<dbReference type="InterPro" id="IPR025962">
    <property type="entry name" value="SdpI/YhfL"/>
</dbReference>
<dbReference type="EMBL" id="JAAWVT010000018">
    <property type="protein sequence ID" value="NKG22882.1"/>
    <property type="molecule type" value="Genomic_DNA"/>
</dbReference>
<evidence type="ECO:0000256" key="1">
    <source>
        <dbReference type="SAM" id="Phobius"/>
    </source>
</evidence>
<keyword evidence="1" id="KW-0812">Transmembrane</keyword>
<keyword evidence="1" id="KW-0472">Membrane</keyword>
<feature type="transmembrane region" description="Helical" evidence="1">
    <location>
        <begin position="82"/>
        <end position="101"/>
    </location>
</feature>
<sequence>MIFAALILLACYFLLIVVVIRCADGRIGTNGIAGLRTSSIMANKETWIAGHKAAKRPTLIGIYAAIVCMMPALFVQGEDSQGLVLVASCMIMFIGVMIGTFKGTKAAKRILATQH</sequence>